<gene>
    <name evidence="15" type="ORF">LOD99_1897</name>
</gene>
<evidence type="ECO:0000256" key="12">
    <source>
        <dbReference type="RuleBase" id="RU000304"/>
    </source>
</evidence>
<accession>A0AAV7K3U1</accession>
<keyword evidence="5 11" id="KW-0547">Nucleotide-binding</keyword>
<evidence type="ECO:0000313" key="15">
    <source>
        <dbReference type="EMBL" id="KAI6655755.1"/>
    </source>
</evidence>
<dbReference type="SMART" id="SM00220">
    <property type="entry name" value="S_TKc"/>
    <property type="match status" value="1"/>
</dbReference>
<organism evidence="15 16">
    <name type="scientific">Oopsacas minuta</name>
    <dbReference type="NCBI Taxonomy" id="111878"/>
    <lineage>
        <taxon>Eukaryota</taxon>
        <taxon>Metazoa</taxon>
        <taxon>Porifera</taxon>
        <taxon>Hexactinellida</taxon>
        <taxon>Hexasterophora</taxon>
        <taxon>Lyssacinosida</taxon>
        <taxon>Leucopsacidae</taxon>
        <taxon>Oopsacas</taxon>
    </lineage>
</organism>
<dbReference type="SUPFAM" id="SSF56112">
    <property type="entry name" value="Protein kinase-like (PK-like)"/>
    <property type="match status" value="1"/>
</dbReference>
<dbReference type="InterPro" id="IPR017441">
    <property type="entry name" value="Protein_kinase_ATP_BS"/>
</dbReference>
<dbReference type="PROSITE" id="PS00108">
    <property type="entry name" value="PROTEIN_KINASE_ST"/>
    <property type="match status" value="1"/>
</dbReference>
<dbReference type="EMBL" id="JAKMXF010000177">
    <property type="protein sequence ID" value="KAI6655755.1"/>
    <property type="molecule type" value="Genomic_DNA"/>
</dbReference>
<feature type="binding site" evidence="11">
    <location>
        <position position="236"/>
    </location>
    <ligand>
        <name>ATP</name>
        <dbReference type="ChEBI" id="CHEBI:30616"/>
    </ligand>
</feature>
<dbReference type="InterPro" id="IPR050494">
    <property type="entry name" value="Ser_Thr_dual-spec_kinase"/>
</dbReference>
<dbReference type="GO" id="GO:0005524">
    <property type="term" value="F:ATP binding"/>
    <property type="evidence" value="ECO:0007669"/>
    <property type="project" value="UniProtKB-UniRule"/>
</dbReference>
<feature type="compositionally biased region" description="Polar residues" evidence="13">
    <location>
        <begin position="43"/>
        <end position="58"/>
    </location>
</feature>
<comment type="similarity">
    <text evidence="1">Belongs to the protein kinase superfamily. CMGC Ser/Thr protein kinase family. MNB/DYRK subfamily.</text>
</comment>
<evidence type="ECO:0000256" key="7">
    <source>
        <dbReference type="ARBA" id="ARBA00022840"/>
    </source>
</evidence>
<evidence type="ECO:0000256" key="11">
    <source>
        <dbReference type="PROSITE-ProRule" id="PRU10141"/>
    </source>
</evidence>
<sequence>MYGPPRRKYGSVVKSQSFVSTQSNETSSRASGLGVTGLPPIKSTGNVHVATQQPTHSTHLPHISPVRPDTAQINSVQVEQMFEPTPPKASLSITNPLPVYAPARQIHKESHGRPPSEASNGSGSTGNRSSTSRAKDRGLTSDQALRLYGGKLTEYEQQEILNYPQIYFVGQNAKKKQGIIGSPLNCGYDDEHGSYIDVPHDHVAYRFEVLKLLGKGSFGQVMKVYDHKSQIHIALKMVRNEKRFHRQAQEEIRILDHLRKHDKDSSHNLVHMLDSFQFRNHVCMTFELLSMNLYELIKKNKFQGFSIGLVRKFAHSILQCLDLLFRHRIIHCDMKPENVLLKQPGRSGIKVSLSFVEYTIQLNCLTFHIQLVRARAVIQCLSGYNNEKYMTHEIYTKSVFTSHYFRNTVRR</sequence>
<reference evidence="15 16" key="1">
    <citation type="journal article" date="2023" name="BMC Biol.">
        <title>The compact genome of the sponge Oopsacas minuta (Hexactinellida) is lacking key metazoan core genes.</title>
        <authorList>
            <person name="Santini S."/>
            <person name="Schenkelaars Q."/>
            <person name="Jourda C."/>
            <person name="Duchesne M."/>
            <person name="Belahbib H."/>
            <person name="Rocher C."/>
            <person name="Selva M."/>
            <person name="Riesgo A."/>
            <person name="Vervoort M."/>
            <person name="Leys S.P."/>
            <person name="Kodjabachian L."/>
            <person name="Le Bivic A."/>
            <person name="Borchiellini C."/>
            <person name="Claverie J.M."/>
            <person name="Renard E."/>
        </authorList>
    </citation>
    <scope>NUCLEOTIDE SEQUENCE [LARGE SCALE GENOMIC DNA]</scope>
    <source>
        <strain evidence="15">SPO-2</strain>
    </source>
</reference>
<feature type="domain" description="Protein kinase" evidence="14">
    <location>
        <begin position="207"/>
        <end position="411"/>
    </location>
</feature>
<dbReference type="InterPro" id="IPR011009">
    <property type="entry name" value="Kinase-like_dom_sf"/>
</dbReference>
<dbReference type="GO" id="GO:0005737">
    <property type="term" value="C:cytoplasm"/>
    <property type="evidence" value="ECO:0007669"/>
    <property type="project" value="TreeGrafter"/>
</dbReference>
<feature type="compositionally biased region" description="Polar residues" evidence="13">
    <location>
        <begin position="13"/>
        <end position="30"/>
    </location>
</feature>
<comment type="caution">
    <text evidence="15">The sequence shown here is derived from an EMBL/GenBank/DDBJ whole genome shotgun (WGS) entry which is preliminary data.</text>
</comment>
<comment type="catalytic activity">
    <reaction evidence="9">
        <text>L-threonyl-[protein] + ATP = O-phospho-L-threonyl-[protein] + ADP + H(+)</text>
        <dbReference type="Rhea" id="RHEA:46608"/>
        <dbReference type="Rhea" id="RHEA-COMP:11060"/>
        <dbReference type="Rhea" id="RHEA-COMP:11605"/>
        <dbReference type="ChEBI" id="CHEBI:15378"/>
        <dbReference type="ChEBI" id="CHEBI:30013"/>
        <dbReference type="ChEBI" id="CHEBI:30616"/>
        <dbReference type="ChEBI" id="CHEBI:61977"/>
        <dbReference type="ChEBI" id="CHEBI:456216"/>
        <dbReference type="EC" id="2.7.12.1"/>
    </reaction>
</comment>
<dbReference type="FunFam" id="3.30.200.20:FF:000127">
    <property type="entry name" value="Putative dual specificity tyrosine-phosphorylation-regulated kinase 2"/>
    <property type="match status" value="1"/>
</dbReference>
<feature type="compositionally biased region" description="Low complexity" evidence="13">
    <location>
        <begin position="119"/>
        <end position="132"/>
    </location>
</feature>
<dbReference type="Pfam" id="PF00069">
    <property type="entry name" value="Pkinase"/>
    <property type="match status" value="1"/>
</dbReference>
<dbReference type="Gene3D" id="3.30.200.20">
    <property type="entry name" value="Phosphorylase Kinase, domain 1"/>
    <property type="match status" value="1"/>
</dbReference>
<evidence type="ECO:0000256" key="5">
    <source>
        <dbReference type="ARBA" id="ARBA00022741"/>
    </source>
</evidence>
<dbReference type="AlphaFoldDB" id="A0AAV7K3U1"/>
<evidence type="ECO:0000259" key="14">
    <source>
        <dbReference type="PROSITE" id="PS50011"/>
    </source>
</evidence>
<evidence type="ECO:0000256" key="10">
    <source>
        <dbReference type="ARBA" id="ARBA00051680"/>
    </source>
</evidence>
<keyword evidence="7 11" id="KW-0067">ATP-binding</keyword>
<evidence type="ECO:0000256" key="4">
    <source>
        <dbReference type="ARBA" id="ARBA00022679"/>
    </source>
</evidence>
<evidence type="ECO:0000256" key="6">
    <source>
        <dbReference type="ARBA" id="ARBA00022777"/>
    </source>
</evidence>
<evidence type="ECO:0000256" key="2">
    <source>
        <dbReference type="ARBA" id="ARBA00013203"/>
    </source>
</evidence>
<dbReference type="PROSITE" id="PS50011">
    <property type="entry name" value="PROTEIN_KINASE_DOM"/>
    <property type="match status" value="1"/>
</dbReference>
<dbReference type="PANTHER" id="PTHR24058">
    <property type="entry name" value="DUAL SPECIFICITY PROTEIN KINASE"/>
    <property type="match status" value="1"/>
</dbReference>
<comment type="catalytic activity">
    <reaction evidence="8">
        <text>L-seryl-[protein] + ATP = O-phospho-L-seryl-[protein] + ADP + H(+)</text>
        <dbReference type="Rhea" id="RHEA:17989"/>
        <dbReference type="Rhea" id="RHEA-COMP:9863"/>
        <dbReference type="Rhea" id="RHEA-COMP:11604"/>
        <dbReference type="ChEBI" id="CHEBI:15378"/>
        <dbReference type="ChEBI" id="CHEBI:29999"/>
        <dbReference type="ChEBI" id="CHEBI:30616"/>
        <dbReference type="ChEBI" id="CHEBI:83421"/>
        <dbReference type="ChEBI" id="CHEBI:456216"/>
        <dbReference type="EC" id="2.7.12.1"/>
    </reaction>
</comment>
<dbReference type="EC" id="2.7.12.1" evidence="2"/>
<dbReference type="InterPro" id="IPR000719">
    <property type="entry name" value="Prot_kinase_dom"/>
</dbReference>
<proteinExistence type="inferred from homology"/>
<dbReference type="PROSITE" id="PS00107">
    <property type="entry name" value="PROTEIN_KINASE_ATP"/>
    <property type="match status" value="1"/>
</dbReference>
<evidence type="ECO:0000313" key="16">
    <source>
        <dbReference type="Proteomes" id="UP001165289"/>
    </source>
</evidence>
<evidence type="ECO:0000256" key="1">
    <source>
        <dbReference type="ARBA" id="ARBA00008867"/>
    </source>
</evidence>
<keyword evidence="3 12" id="KW-0723">Serine/threonine-protein kinase</keyword>
<evidence type="ECO:0000256" key="13">
    <source>
        <dbReference type="SAM" id="MobiDB-lite"/>
    </source>
</evidence>
<dbReference type="InterPro" id="IPR042521">
    <property type="entry name" value="DYRK"/>
</dbReference>
<dbReference type="Gene3D" id="3.30.10.30">
    <property type="entry name" value="DYRK"/>
    <property type="match status" value="1"/>
</dbReference>
<dbReference type="GO" id="GO:0004674">
    <property type="term" value="F:protein serine/threonine kinase activity"/>
    <property type="evidence" value="ECO:0007669"/>
    <property type="project" value="UniProtKB-KW"/>
</dbReference>
<dbReference type="GO" id="GO:0005634">
    <property type="term" value="C:nucleus"/>
    <property type="evidence" value="ECO:0007669"/>
    <property type="project" value="TreeGrafter"/>
</dbReference>
<protein>
    <recommendedName>
        <fullName evidence="2">dual-specificity kinase</fullName>
        <ecNumber evidence="2">2.7.12.1</ecNumber>
    </recommendedName>
</protein>
<dbReference type="Gene3D" id="1.10.510.10">
    <property type="entry name" value="Transferase(Phosphotransferase) domain 1"/>
    <property type="match status" value="1"/>
</dbReference>
<dbReference type="GO" id="GO:0005856">
    <property type="term" value="C:cytoskeleton"/>
    <property type="evidence" value="ECO:0007669"/>
    <property type="project" value="TreeGrafter"/>
</dbReference>
<comment type="catalytic activity">
    <reaction evidence="10">
        <text>L-tyrosyl-[protein] + ATP = O-phospho-L-tyrosyl-[protein] + ADP + H(+)</text>
        <dbReference type="Rhea" id="RHEA:10596"/>
        <dbReference type="Rhea" id="RHEA-COMP:10136"/>
        <dbReference type="Rhea" id="RHEA-COMP:20101"/>
        <dbReference type="ChEBI" id="CHEBI:15378"/>
        <dbReference type="ChEBI" id="CHEBI:30616"/>
        <dbReference type="ChEBI" id="CHEBI:46858"/>
        <dbReference type="ChEBI" id="CHEBI:61978"/>
        <dbReference type="ChEBI" id="CHEBI:456216"/>
        <dbReference type="EC" id="2.7.12.1"/>
    </reaction>
</comment>
<feature type="region of interest" description="Disordered" evidence="13">
    <location>
        <begin position="106"/>
        <end position="138"/>
    </location>
</feature>
<name>A0AAV7K3U1_9METZ</name>
<dbReference type="Proteomes" id="UP001165289">
    <property type="component" value="Unassembled WGS sequence"/>
</dbReference>
<keyword evidence="4" id="KW-0808">Transferase</keyword>
<keyword evidence="6 15" id="KW-0418">Kinase</keyword>
<evidence type="ECO:0000256" key="8">
    <source>
        <dbReference type="ARBA" id="ARBA00049003"/>
    </source>
</evidence>
<keyword evidence="16" id="KW-1185">Reference proteome</keyword>
<dbReference type="GO" id="GO:0004712">
    <property type="term" value="F:protein serine/threonine/tyrosine kinase activity"/>
    <property type="evidence" value="ECO:0007669"/>
    <property type="project" value="UniProtKB-EC"/>
</dbReference>
<evidence type="ECO:0000256" key="9">
    <source>
        <dbReference type="ARBA" id="ARBA00049308"/>
    </source>
</evidence>
<dbReference type="InterPro" id="IPR008271">
    <property type="entry name" value="Ser/Thr_kinase_AS"/>
</dbReference>
<dbReference type="PANTHER" id="PTHR24058:SF112">
    <property type="entry name" value="DUAL SPECIFICITY TYROSINE-PHOSPHORYLATION-REGULATED KINASE 3 HOMOLOG-RELATED"/>
    <property type="match status" value="1"/>
</dbReference>
<feature type="region of interest" description="Disordered" evidence="13">
    <location>
        <begin position="1"/>
        <end position="67"/>
    </location>
</feature>
<evidence type="ECO:0000256" key="3">
    <source>
        <dbReference type="ARBA" id="ARBA00022527"/>
    </source>
</evidence>